<evidence type="ECO:0000259" key="11">
    <source>
        <dbReference type="PROSITE" id="PS50011"/>
    </source>
</evidence>
<dbReference type="InterPro" id="IPR059179">
    <property type="entry name" value="MLKL-like_MCAfunc"/>
</dbReference>
<dbReference type="Gene3D" id="1.20.930.20">
    <property type="entry name" value="Adaptor protein Cbl, N-terminal domain"/>
    <property type="match status" value="1"/>
</dbReference>
<evidence type="ECO:0000256" key="10">
    <source>
        <dbReference type="SAM" id="Coils"/>
    </source>
</evidence>
<dbReference type="Gene3D" id="3.30.200.20">
    <property type="entry name" value="Phosphorylase Kinase, domain 1"/>
    <property type="match status" value="1"/>
</dbReference>
<feature type="non-terminal residue" evidence="12">
    <location>
        <position position="1"/>
    </location>
</feature>
<dbReference type="SUPFAM" id="SSF56112">
    <property type="entry name" value="Protein kinase-like (PK-like)"/>
    <property type="match status" value="1"/>
</dbReference>
<dbReference type="InterPro" id="IPR017441">
    <property type="entry name" value="Protein_kinase_ATP_BS"/>
</dbReference>
<dbReference type="Proteomes" id="UP000324897">
    <property type="component" value="Chromosome 2"/>
</dbReference>
<evidence type="ECO:0000313" key="12">
    <source>
        <dbReference type="EMBL" id="TVU24439.1"/>
    </source>
</evidence>
<evidence type="ECO:0000256" key="3">
    <source>
        <dbReference type="ARBA" id="ARBA00022679"/>
    </source>
</evidence>
<comment type="catalytic activity">
    <reaction evidence="8">
        <text>L-seryl-[protein] + ATP = O-phospho-L-seryl-[protein] + ADP + H(+)</text>
        <dbReference type="Rhea" id="RHEA:17989"/>
        <dbReference type="Rhea" id="RHEA-COMP:9863"/>
        <dbReference type="Rhea" id="RHEA-COMP:11604"/>
        <dbReference type="ChEBI" id="CHEBI:15378"/>
        <dbReference type="ChEBI" id="CHEBI:29999"/>
        <dbReference type="ChEBI" id="CHEBI:30616"/>
        <dbReference type="ChEBI" id="CHEBI:83421"/>
        <dbReference type="ChEBI" id="CHEBI:456216"/>
        <dbReference type="EC" id="2.7.11.1"/>
    </reaction>
</comment>
<comment type="catalytic activity">
    <reaction evidence="7">
        <text>L-threonyl-[protein] + ATP = O-phospho-L-threonyl-[protein] + ADP + H(+)</text>
        <dbReference type="Rhea" id="RHEA:46608"/>
        <dbReference type="Rhea" id="RHEA-COMP:11060"/>
        <dbReference type="Rhea" id="RHEA-COMP:11605"/>
        <dbReference type="ChEBI" id="CHEBI:15378"/>
        <dbReference type="ChEBI" id="CHEBI:30013"/>
        <dbReference type="ChEBI" id="CHEBI:30616"/>
        <dbReference type="ChEBI" id="CHEBI:61977"/>
        <dbReference type="ChEBI" id="CHEBI:456216"/>
        <dbReference type="EC" id="2.7.11.1"/>
    </reaction>
</comment>
<keyword evidence="6 9" id="KW-0067">ATP-binding</keyword>
<feature type="coiled-coil region" evidence="10">
    <location>
        <begin position="56"/>
        <end position="83"/>
    </location>
</feature>
<dbReference type="PANTHER" id="PTHR45707">
    <property type="entry name" value="C2 CALCIUM/LIPID-BINDING PLANT PHOSPHORIBOSYLTRANSFERASE FAMILY PROTEIN"/>
    <property type="match status" value="1"/>
</dbReference>
<evidence type="ECO:0000313" key="13">
    <source>
        <dbReference type="Proteomes" id="UP000324897"/>
    </source>
</evidence>
<evidence type="ECO:0000256" key="5">
    <source>
        <dbReference type="ARBA" id="ARBA00022777"/>
    </source>
</evidence>
<dbReference type="FunFam" id="1.10.510.10:FF:001023">
    <property type="entry name" value="Os07g0541700 protein"/>
    <property type="match status" value="1"/>
</dbReference>
<dbReference type="Pfam" id="PF25055">
    <property type="entry name" value="DUF7792"/>
    <property type="match status" value="1"/>
</dbReference>
<comment type="caution">
    <text evidence="12">The sequence shown here is derived from an EMBL/GenBank/DDBJ whole genome shotgun (WGS) entry which is preliminary data.</text>
</comment>
<protein>
    <recommendedName>
        <fullName evidence="1">non-specific serine/threonine protein kinase</fullName>
        <ecNumber evidence="1">2.7.11.1</ecNumber>
    </recommendedName>
</protein>
<dbReference type="Gene3D" id="1.10.510.10">
    <property type="entry name" value="Transferase(Phosphotransferase) domain 1"/>
    <property type="match status" value="1"/>
</dbReference>
<keyword evidence="13" id="KW-1185">Reference proteome</keyword>
<dbReference type="AlphaFoldDB" id="A0A5J9UKX7"/>
<dbReference type="EMBL" id="RWGY01000013">
    <property type="protein sequence ID" value="TVU24439.1"/>
    <property type="molecule type" value="Genomic_DNA"/>
</dbReference>
<organism evidence="12 13">
    <name type="scientific">Eragrostis curvula</name>
    <name type="common">weeping love grass</name>
    <dbReference type="NCBI Taxonomy" id="38414"/>
    <lineage>
        <taxon>Eukaryota</taxon>
        <taxon>Viridiplantae</taxon>
        <taxon>Streptophyta</taxon>
        <taxon>Embryophyta</taxon>
        <taxon>Tracheophyta</taxon>
        <taxon>Spermatophyta</taxon>
        <taxon>Magnoliopsida</taxon>
        <taxon>Liliopsida</taxon>
        <taxon>Poales</taxon>
        <taxon>Poaceae</taxon>
        <taxon>PACMAD clade</taxon>
        <taxon>Chloridoideae</taxon>
        <taxon>Eragrostideae</taxon>
        <taxon>Eragrostidinae</taxon>
        <taxon>Eragrostis</taxon>
    </lineage>
</organism>
<dbReference type="InterPro" id="IPR011009">
    <property type="entry name" value="Kinase-like_dom_sf"/>
</dbReference>
<keyword evidence="4 9" id="KW-0547">Nucleotide-binding</keyword>
<evidence type="ECO:0000256" key="6">
    <source>
        <dbReference type="ARBA" id="ARBA00022840"/>
    </source>
</evidence>
<dbReference type="GO" id="GO:0004674">
    <property type="term" value="F:protein serine/threonine kinase activity"/>
    <property type="evidence" value="ECO:0007669"/>
    <property type="project" value="UniProtKB-KW"/>
</dbReference>
<proteinExistence type="predicted"/>
<gene>
    <name evidence="12" type="ORF">EJB05_26875</name>
</gene>
<dbReference type="PROSITE" id="PS50007">
    <property type="entry name" value="PIPLC_X_DOMAIN"/>
    <property type="match status" value="1"/>
</dbReference>
<evidence type="ECO:0000256" key="1">
    <source>
        <dbReference type="ARBA" id="ARBA00012513"/>
    </source>
</evidence>
<dbReference type="EC" id="2.7.11.1" evidence="1"/>
<dbReference type="OrthoDB" id="4062651at2759"/>
<dbReference type="PROSITE" id="PS50011">
    <property type="entry name" value="PROTEIN_KINASE_DOM"/>
    <property type="match status" value="1"/>
</dbReference>
<keyword evidence="2" id="KW-0723">Serine/threonine-protein kinase</keyword>
<evidence type="ECO:0000256" key="9">
    <source>
        <dbReference type="PROSITE-ProRule" id="PRU10141"/>
    </source>
</evidence>
<dbReference type="SMART" id="SM00220">
    <property type="entry name" value="S_TKc"/>
    <property type="match status" value="1"/>
</dbReference>
<dbReference type="PANTHER" id="PTHR45707:SF80">
    <property type="entry name" value="PROTEIN KINASE DOMAIN-CONTAINING PROTEIN"/>
    <property type="match status" value="1"/>
</dbReference>
<evidence type="ECO:0000256" key="8">
    <source>
        <dbReference type="ARBA" id="ARBA00048679"/>
    </source>
</evidence>
<dbReference type="InterPro" id="IPR056694">
    <property type="entry name" value="DUF7792"/>
</dbReference>
<evidence type="ECO:0000256" key="7">
    <source>
        <dbReference type="ARBA" id="ARBA00047899"/>
    </source>
</evidence>
<keyword evidence="3" id="KW-0808">Transferase</keyword>
<feature type="binding site" evidence="9">
    <location>
        <position position="230"/>
    </location>
    <ligand>
        <name>ATP</name>
        <dbReference type="ChEBI" id="CHEBI:30616"/>
    </ligand>
</feature>
<evidence type="ECO:0000256" key="4">
    <source>
        <dbReference type="ARBA" id="ARBA00022741"/>
    </source>
</evidence>
<dbReference type="PROSITE" id="PS00107">
    <property type="entry name" value="PROTEIN_KINASE_ATP"/>
    <property type="match status" value="1"/>
</dbReference>
<name>A0A5J9UKX7_9POAL</name>
<dbReference type="Gramene" id="TVU24439">
    <property type="protein sequence ID" value="TVU24439"/>
    <property type="gene ID" value="EJB05_26875"/>
</dbReference>
<dbReference type="Pfam" id="PF00069">
    <property type="entry name" value="Pkinase"/>
    <property type="match status" value="1"/>
</dbReference>
<dbReference type="InterPro" id="IPR008271">
    <property type="entry name" value="Ser/Thr_kinase_AS"/>
</dbReference>
<dbReference type="PROSITE" id="PS00108">
    <property type="entry name" value="PROTEIN_KINASE_ST"/>
    <property type="match status" value="1"/>
</dbReference>
<dbReference type="GO" id="GO:0005524">
    <property type="term" value="F:ATP binding"/>
    <property type="evidence" value="ECO:0007669"/>
    <property type="project" value="UniProtKB-UniRule"/>
</dbReference>
<dbReference type="InterPro" id="IPR000719">
    <property type="entry name" value="Prot_kinase_dom"/>
</dbReference>
<reference evidence="12 13" key="1">
    <citation type="journal article" date="2019" name="Sci. Rep.">
        <title>A high-quality genome of Eragrostis curvula grass provides insights into Poaceae evolution and supports new strategies to enhance forage quality.</title>
        <authorList>
            <person name="Carballo J."/>
            <person name="Santos B.A.C.M."/>
            <person name="Zappacosta D."/>
            <person name="Garbus I."/>
            <person name="Selva J.P."/>
            <person name="Gallo C.A."/>
            <person name="Diaz A."/>
            <person name="Albertini E."/>
            <person name="Caccamo M."/>
            <person name="Echenique V."/>
        </authorList>
    </citation>
    <scope>NUCLEOTIDE SEQUENCE [LARGE SCALE GENOMIC DNA]</scope>
    <source>
        <strain evidence="13">cv. Victoria</strain>
        <tissue evidence="12">Leaf</tissue>
    </source>
</reference>
<dbReference type="GO" id="GO:0007166">
    <property type="term" value="P:cell surface receptor signaling pathway"/>
    <property type="evidence" value="ECO:0007669"/>
    <property type="project" value="InterPro"/>
</dbReference>
<accession>A0A5J9UKX7</accession>
<dbReference type="CDD" id="cd21037">
    <property type="entry name" value="MLKL_NTD"/>
    <property type="match status" value="1"/>
</dbReference>
<evidence type="ECO:0000256" key="2">
    <source>
        <dbReference type="ARBA" id="ARBA00022527"/>
    </source>
</evidence>
<keyword evidence="10" id="KW-0175">Coiled coil</keyword>
<feature type="domain" description="Protein kinase" evidence="11">
    <location>
        <begin position="201"/>
        <end position="486"/>
    </location>
</feature>
<keyword evidence="5" id="KW-0418">Kinase</keyword>
<dbReference type="InterPro" id="IPR036537">
    <property type="entry name" value="Adaptor_Cbl_N_dom_sf"/>
</dbReference>
<sequence length="516" mass="57192">MDDLAIGILEKLFKIGLEIKKAVETVQQNKEECCEIEERVVIVRAILTHLSEATKNEAMESALEDLYRTLRRALNLIKDCQKKSILCHFCTSGALSKQLCRVRDDITRKIMAVQFATTLQLTLVFTGPNKLGACSPPSKPQDIGKLNITHGDDSTGNVSALEADLTKGQPKVETGHEVSFATLPGLKMFSFSELAAATNNFSDERLIGRGGFSSVYKGVLRAGPVVAVKKFMFNHVHLDTMLLAEVKIGAKLEHKNIVKHLGYCLETTSKIVNFNGQCVAAERPNHFLVLGYLPNGSLDEITQGERRVHWSCCFRIIQGIAQGVHYLHEQRIIHSDLKPSNILFDLDLNPVIIDFGLSKALDPDDEIILDTVLGTMGYMAPEHIYSSRQSLKSDVYAFGVTLLETVTSVATGSNMGRGLKREDWESTLLQAGGLKGLLHPTVLVDESQLLEINRSVEVGLRCTELDPADRPTMADVLQMLNGRTYSTEVTEMEMVQQNKEDGNEIEEQVVRHTNKT</sequence>